<organism evidence="1 2">
    <name type="scientific">Cylicocyclus nassatus</name>
    <name type="common">Nematode worm</name>
    <dbReference type="NCBI Taxonomy" id="53992"/>
    <lineage>
        <taxon>Eukaryota</taxon>
        <taxon>Metazoa</taxon>
        <taxon>Ecdysozoa</taxon>
        <taxon>Nematoda</taxon>
        <taxon>Chromadorea</taxon>
        <taxon>Rhabditida</taxon>
        <taxon>Rhabditina</taxon>
        <taxon>Rhabditomorpha</taxon>
        <taxon>Strongyloidea</taxon>
        <taxon>Strongylidae</taxon>
        <taxon>Cylicocyclus</taxon>
    </lineage>
</organism>
<sequence length="87" mass="9753">MIDIGVAQISHTGKGEFKRLISLIKSLIIPRIRDKIPYNNFALNGSISTISDSGQKLSIPFSQRLPRVTAQFGIERNEESQQLLGNW</sequence>
<comment type="caution">
    <text evidence="1">The sequence shown here is derived from an EMBL/GenBank/DDBJ whole genome shotgun (WGS) entry which is preliminary data.</text>
</comment>
<accession>A0AA36M8J1</accession>
<dbReference type="Proteomes" id="UP001176961">
    <property type="component" value="Unassembled WGS sequence"/>
</dbReference>
<dbReference type="AlphaFoldDB" id="A0AA36M8J1"/>
<dbReference type="EMBL" id="CATQJL010000305">
    <property type="protein sequence ID" value="CAJ0603364.1"/>
    <property type="molecule type" value="Genomic_DNA"/>
</dbReference>
<evidence type="ECO:0000313" key="2">
    <source>
        <dbReference type="Proteomes" id="UP001176961"/>
    </source>
</evidence>
<name>A0AA36M8J1_CYLNA</name>
<protein>
    <submittedName>
        <fullName evidence="1">Uncharacterized protein</fullName>
    </submittedName>
</protein>
<keyword evidence="2" id="KW-1185">Reference proteome</keyword>
<reference evidence="1" key="1">
    <citation type="submission" date="2023-07" db="EMBL/GenBank/DDBJ databases">
        <authorList>
            <consortium name="CYATHOMIX"/>
        </authorList>
    </citation>
    <scope>NUCLEOTIDE SEQUENCE</scope>
    <source>
        <strain evidence="1">N/A</strain>
    </source>
</reference>
<gene>
    <name evidence="1" type="ORF">CYNAS_LOCUS15347</name>
</gene>
<proteinExistence type="predicted"/>
<evidence type="ECO:0000313" key="1">
    <source>
        <dbReference type="EMBL" id="CAJ0603364.1"/>
    </source>
</evidence>